<evidence type="ECO:0000313" key="2">
    <source>
        <dbReference type="EMBL" id="RKN70566.1"/>
    </source>
</evidence>
<evidence type="ECO:0000259" key="1">
    <source>
        <dbReference type="Pfam" id="PF01636"/>
    </source>
</evidence>
<accession>A0A3B0BEX5</accession>
<protein>
    <submittedName>
        <fullName evidence="2">Aminoglycoside phosphotransferase family protein</fullName>
    </submittedName>
</protein>
<gene>
    <name evidence="2" type="ORF">D7M11_30320</name>
</gene>
<dbReference type="Gene3D" id="3.30.200.20">
    <property type="entry name" value="Phosphorylase Kinase, domain 1"/>
    <property type="match status" value="1"/>
</dbReference>
<dbReference type="InterPro" id="IPR011009">
    <property type="entry name" value="Kinase-like_dom_sf"/>
</dbReference>
<organism evidence="2 3">
    <name type="scientific">Paenibacillus ginsengarvi</name>
    <dbReference type="NCBI Taxonomy" id="400777"/>
    <lineage>
        <taxon>Bacteria</taxon>
        <taxon>Bacillati</taxon>
        <taxon>Bacillota</taxon>
        <taxon>Bacilli</taxon>
        <taxon>Bacillales</taxon>
        <taxon>Paenibacillaceae</taxon>
        <taxon>Paenibacillus</taxon>
    </lineage>
</organism>
<dbReference type="OrthoDB" id="2600880at2"/>
<dbReference type="Gene3D" id="3.90.1200.10">
    <property type="match status" value="1"/>
</dbReference>
<dbReference type="InterPro" id="IPR002575">
    <property type="entry name" value="Aminoglycoside_PTrfase"/>
</dbReference>
<name>A0A3B0BEX5_9BACL</name>
<proteinExistence type="predicted"/>
<keyword evidence="3" id="KW-1185">Reference proteome</keyword>
<dbReference type="GO" id="GO:0004672">
    <property type="term" value="F:protein kinase activity"/>
    <property type="evidence" value="ECO:0007669"/>
    <property type="project" value="InterPro"/>
</dbReference>
<dbReference type="GO" id="GO:0042601">
    <property type="term" value="C:endospore-forming forespore"/>
    <property type="evidence" value="ECO:0007669"/>
    <property type="project" value="TreeGrafter"/>
</dbReference>
<dbReference type="PANTHER" id="PTHR39179:SF3">
    <property type="entry name" value="COTS-RELATED PROTEIN"/>
    <property type="match status" value="1"/>
</dbReference>
<reference evidence="2 3" key="1">
    <citation type="journal article" date="2007" name="Int. J. Syst. Evol. Microbiol.">
        <title>Paenibacillus ginsengarvi sp. nov., isolated from soil from ginseng cultivation.</title>
        <authorList>
            <person name="Yoon M.H."/>
            <person name="Ten L.N."/>
            <person name="Im W.T."/>
        </authorList>
    </citation>
    <scope>NUCLEOTIDE SEQUENCE [LARGE SCALE GENOMIC DNA]</scope>
    <source>
        <strain evidence="2 3">KCTC 13059</strain>
    </source>
</reference>
<feature type="domain" description="Aminoglycoside phosphotransferase" evidence="1">
    <location>
        <begin position="82"/>
        <end position="274"/>
    </location>
</feature>
<dbReference type="AlphaFoldDB" id="A0A3B0BEX5"/>
<dbReference type="PANTHER" id="PTHR39179">
    <property type="entry name" value="SPORE COAT PROTEIN I"/>
    <property type="match status" value="1"/>
</dbReference>
<dbReference type="InterPro" id="IPR047175">
    <property type="entry name" value="CotS-like"/>
</dbReference>
<dbReference type="Proteomes" id="UP000282311">
    <property type="component" value="Unassembled WGS sequence"/>
</dbReference>
<dbReference type="RefSeq" id="WP_120751024.1">
    <property type="nucleotide sequence ID" value="NZ_RBAH01000031.1"/>
</dbReference>
<dbReference type="InterPro" id="IPR008266">
    <property type="entry name" value="Tyr_kinase_AS"/>
</dbReference>
<evidence type="ECO:0000313" key="3">
    <source>
        <dbReference type="Proteomes" id="UP000282311"/>
    </source>
</evidence>
<keyword evidence="2" id="KW-0808">Transferase</keyword>
<dbReference type="SUPFAM" id="SSF56112">
    <property type="entry name" value="Protein kinase-like (PK-like)"/>
    <property type="match status" value="1"/>
</dbReference>
<comment type="caution">
    <text evidence="2">The sequence shown here is derived from an EMBL/GenBank/DDBJ whole genome shotgun (WGS) entry which is preliminary data.</text>
</comment>
<sequence>MTNAYAKSRIRKIVRRFGLIPLRSDPIASFYRKSAIVRVLTGSGIYAMKPFFRSNLLRSGTIDQIKTTADHVQLLMNNGFNSMPKWLASNSGKLWTLDQGRPFYLTTWINGRSMENQEDFEKLGRVLASLHTSSRSLPIKGHFYDHIRLWQNRDRLFRKRMAKANQSNRWTRRWYKRLGESCTQFSDRSWTELKSPEIVDLLEKEMIRPALIHSDITSQNVIIANDGQLFIIDWDRMKLGSIYVDVATALMNTTRFNPVFIHSLLKGYEELCPLDRTERRMISSLYRFPREAWSTVQFPSRPRSHNILDIMEKTWLLRLKAMDLLDEWVNQQKEE</sequence>
<dbReference type="Pfam" id="PF01636">
    <property type="entry name" value="APH"/>
    <property type="match status" value="1"/>
</dbReference>
<dbReference type="PROSITE" id="PS00109">
    <property type="entry name" value="PROTEIN_KINASE_TYR"/>
    <property type="match status" value="1"/>
</dbReference>
<dbReference type="EMBL" id="RBAH01000031">
    <property type="protein sequence ID" value="RKN70566.1"/>
    <property type="molecule type" value="Genomic_DNA"/>
</dbReference>